<protein>
    <recommendedName>
        <fullName evidence="3">histidine kinase</fullName>
        <ecNumber evidence="3">2.7.13.3</ecNumber>
    </recommendedName>
</protein>
<dbReference type="CDD" id="cd00082">
    <property type="entry name" value="HisKA"/>
    <property type="match status" value="1"/>
</dbReference>
<keyword evidence="15" id="KW-1185">Reference proteome</keyword>
<accession>A0A167I507</accession>
<dbReference type="InterPro" id="IPR036097">
    <property type="entry name" value="HisK_dim/P_sf"/>
</dbReference>
<feature type="domain" description="Histidine kinase" evidence="11">
    <location>
        <begin position="257"/>
        <end position="469"/>
    </location>
</feature>
<reference evidence="13 16" key="2">
    <citation type="submission" date="2016-10" db="EMBL/GenBank/DDBJ databases">
        <title>Hydorgenophaga sp. LPB0072 isolated from gastropod.</title>
        <authorList>
            <person name="Kim E."/>
            <person name="Yi H."/>
        </authorList>
    </citation>
    <scope>NUCLEOTIDE SEQUENCE [LARGE SCALE GENOMIC DNA]</scope>
    <source>
        <strain evidence="13 16">LPB0072</strain>
    </source>
</reference>
<keyword evidence="10" id="KW-0812">Transmembrane</keyword>
<keyword evidence="8 13" id="KW-0418">Kinase</keyword>
<feature type="transmembrane region" description="Helical" evidence="10">
    <location>
        <begin position="175"/>
        <end position="193"/>
    </location>
</feature>
<evidence type="ECO:0000256" key="1">
    <source>
        <dbReference type="ARBA" id="ARBA00000085"/>
    </source>
</evidence>
<keyword evidence="6" id="KW-0808">Transferase</keyword>
<dbReference type="AlphaFoldDB" id="A0A167I507"/>
<evidence type="ECO:0000256" key="9">
    <source>
        <dbReference type="ARBA" id="ARBA00022840"/>
    </source>
</evidence>
<evidence type="ECO:0000313" key="16">
    <source>
        <dbReference type="Proteomes" id="UP000185680"/>
    </source>
</evidence>
<dbReference type="PROSITE" id="PS50109">
    <property type="entry name" value="HIS_KIN"/>
    <property type="match status" value="1"/>
</dbReference>
<evidence type="ECO:0000256" key="5">
    <source>
        <dbReference type="ARBA" id="ARBA00022553"/>
    </source>
</evidence>
<dbReference type="GO" id="GO:0005524">
    <property type="term" value="F:ATP binding"/>
    <property type="evidence" value="ECO:0007669"/>
    <property type="project" value="UniProtKB-KW"/>
</dbReference>
<evidence type="ECO:0000256" key="3">
    <source>
        <dbReference type="ARBA" id="ARBA00012438"/>
    </source>
</evidence>
<name>A0A167I507_9BURK</name>
<dbReference type="InterPro" id="IPR005467">
    <property type="entry name" value="His_kinase_dom"/>
</dbReference>
<dbReference type="GO" id="GO:0000155">
    <property type="term" value="F:phosphorelay sensor kinase activity"/>
    <property type="evidence" value="ECO:0007669"/>
    <property type="project" value="InterPro"/>
</dbReference>
<dbReference type="SUPFAM" id="SSF55874">
    <property type="entry name" value="ATPase domain of HSP90 chaperone/DNA topoisomerase II/histidine kinase"/>
    <property type="match status" value="1"/>
</dbReference>
<dbReference type="InterPro" id="IPR036890">
    <property type="entry name" value="HATPase_C_sf"/>
</dbReference>
<keyword evidence="4" id="KW-1003">Cell membrane</keyword>
<dbReference type="SUPFAM" id="SSF158472">
    <property type="entry name" value="HAMP domain-like"/>
    <property type="match status" value="1"/>
</dbReference>
<dbReference type="Gene3D" id="3.30.565.10">
    <property type="entry name" value="Histidine kinase-like ATPase, C-terminal domain"/>
    <property type="match status" value="1"/>
</dbReference>
<dbReference type="Proteomes" id="UP000185680">
    <property type="component" value="Chromosome"/>
</dbReference>
<dbReference type="Gene3D" id="1.10.287.130">
    <property type="match status" value="1"/>
</dbReference>
<dbReference type="EMBL" id="CP017476">
    <property type="protein sequence ID" value="AOW14119.1"/>
    <property type="molecule type" value="Genomic_DNA"/>
</dbReference>
<dbReference type="SMART" id="SM00387">
    <property type="entry name" value="HATPase_c"/>
    <property type="match status" value="1"/>
</dbReference>
<evidence type="ECO:0000259" key="11">
    <source>
        <dbReference type="PROSITE" id="PS50109"/>
    </source>
</evidence>
<dbReference type="GO" id="GO:0005886">
    <property type="term" value="C:plasma membrane"/>
    <property type="evidence" value="ECO:0007669"/>
    <property type="project" value="UniProtKB-SubCell"/>
</dbReference>
<dbReference type="SMART" id="SM00304">
    <property type="entry name" value="HAMP"/>
    <property type="match status" value="1"/>
</dbReference>
<keyword evidence="10" id="KW-1133">Transmembrane helix</keyword>
<keyword evidence="7" id="KW-0547">Nucleotide-binding</keyword>
<dbReference type="EC" id="2.7.13.3" evidence="3"/>
<keyword evidence="10" id="KW-0472">Membrane</keyword>
<dbReference type="InterPro" id="IPR003661">
    <property type="entry name" value="HisK_dim/P_dom"/>
</dbReference>
<dbReference type="InterPro" id="IPR003660">
    <property type="entry name" value="HAMP_dom"/>
</dbReference>
<comment type="subcellular location">
    <subcellularLocation>
        <location evidence="2">Cell membrane</location>
        <topology evidence="2">Multi-pass membrane protein</topology>
    </subcellularLocation>
</comment>
<reference evidence="14 15" key="1">
    <citation type="submission" date="2016-02" db="EMBL/GenBank/DDBJ databases">
        <title>Draft genome sequence of Hydrogenophaga sp. LPB0072.</title>
        <authorList>
            <person name="Shin S.-K."/>
            <person name="Yi H."/>
        </authorList>
    </citation>
    <scope>NUCLEOTIDE SEQUENCE [LARGE SCALE GENOMIC DNA]</scope>
    <source>
        <strain evidence="14 15">LPB0072</strain>
    </source>
</reference>
<dbReference type="InterPro" id="IPR050980">
    <property type="entry name" value="2C_sensor_his_kinase"/>
</dbReference>
<dbReference type="Pfam" id="PF00672">
    <property type="entry name" value="HAMP"/>
    <property type="match status" value="1"/>
</dbReference>
<dbReference type="KEGG" id="hyl:LPB072_16010"/>
<keyword evidence="9" id="KW-0067">ATP-binding</keyword>
<comment type="catalytic activity">
    <reaction evidence="1">
        <text>ATP + protein L-histidine = ADP + protein N-phospho-L-histidine.</text>
        <dbReference type="EC" id="2.7.13.3"/>
    </reaction>
</comment>
<organism evidence="13 16">
    <name type="scientific">Hydrogenophaga crassostreae</name>
    <dbReference type="NCBI Taxonomy" id="1763535"/>
    <lineage>
        <taxon>Bacteria</taxon>
        <taxon>Pseudomonadati</taxon>
        <taxon>Pseudomonadota</taxon>
        <taxon>Betaproteobacteria</taxon>
        <taxon>Burkholderiales</taxon>
        <taxon>Comamonadaceae</taxon>
        <taxon>Hydrogenophaga</taxon>
    </lineage>
</organism>
<dbReference type="CDD" id="cd06225">
    <property type="entry name" value="HAMP"/>
    <property type="match status" value="1"/>
</dbReference>
<keyword evidence="5" id="KW-0597">Phosphoprotein</keyword>
<dbReference type="PRINTS" id="PR00344">
    <property type="entry name" value="BCTRLSENSOR"/>
</dbReference>
<dbReference type="Gene3D" id="6.10.340.10">
    <property type="match status" value="1"/>
</dbReference>
<evidence type="ECO:0000256" key="6">
    <source>
        <dbReference type="ARBA" id="ARBA00022679"/>
    </source>
</evidence>
<gene>
    <name evidence="13" type="ORF">LPB072_16010</name>
    <name evidence="14" type="ORF">LPB72_09320</name>
</gene>
<proteinExistence type="predicted"/>
<dbReference type="PANTHER" id="PTHR44936:SF10">
    <property type="entry name" value="SENSOR PROTEIN RSTB"/>
    <property type="match status" value="1"/>
</dbReference>
<evidence type="ECO:0000313" key="13">
    <source>
        <dbReference type="EMBL" id="AOW14119.1"/>
    </source>
</evidence>
<evidence type="ECO:0000259" key="12">
    <source>
        <dbReference type="PROSITE" id="PS50885"/>
    </source>
</evidence>
<dbReference type="Pfam" id="PF02518">
    <property type="entry name" value="HATPase_c"/>
    <property type="match status" value="1"/>
</dbReference>
<dbReference type="InterPro" id="IPR004358">
    <property type="entry name" value="Sig_transdc_His_kin-like_C"/>
</dbReference>
<dbReference type="EMBL" id="LVWD01000011">
    <property type="protein sequence ID" value="OAD42159.1"/>
    <property type="molecule type" value="Genomic_DNA"/>
</dbReference>
<dbReference type="PROSITE" id="PS50885">
    <property type="entry name" value="HAMP"/>
    <property type="match status" value="1"/>
</dbReference>
<evidence type="ECO:0000256" key="4">
    <source>
        <dbReference type="ARBA" id="ARBA00022475"/>
    </source>
</evidence>
<evidence type="ECO:0000313" key="15">
    <source>
        <dbReference type="Proteomes" id="UP000185657"/>
    </source>
</evidence>
<dbReference type="Pfam" id="PF00512">
    <property type="entry name" value="HisKA"/>
    <property type="match status" value="1"/>
</dbReference>
<evidence type="ECO:0000256" key="7">
    <source>
        <dbReference type="ARBA" id="ARBA00022741"/>
    </source>
</evidence>
<dbReference type="SMART" id="SM00388">
    <property type="entry name" value="HisKA"/>
    <property type="match status" value="1"/>
</dbReference>
<dbReference type="CDD" id="cd00075">
    <property type="entry name" value="HATPase"/>
    <property type="match status" value="1"/>
</dbReference>
<dbReference type="SUPFAM" id="SSF47384">
    <property type="entry name" value="Homodimeric domain of signal transducing histidine kinase"/>
    <property type="match status" value="1"/>
</dbReference>
<evidence type="ECO:0000313" key="14">
    <source>
        <dbReference type="EMBL" id="OAD42159.1"/>
    </source>
</evidence>
<sequence>MKAKMNKVVSPAKKEPWAKRCVHAVAHSIKLRLVLVFLLLAVAMTGVFVVGAQRAFTLGWKEAARPLLMDYVDHLENDVTGGGSTPQVALAQALTRKLPLTVYIQGPLVQWESHPGQSIPYWMRDRWGGRQADPESGDWGGGQDWQNILKRTTADGHTIVFGIDEASFQRKSRSFGVAIGALLLLTMLAWLYVRRLLRPLDAIGAGAKRFGAGNFSEPIELNCKVRADELGQLAGVMNTMGQDIRQMLDAKRGLLLAISHELRSPLTRARLNTELLPETPEVNPQRDALMRDLQEMASLISDLLESERLATQHAALNRETVDLAALVFGVKQDLQVRHPAAAGIVVVAPDDLPSAHIDATRVRLLVRNLLDNALRHSADAAQPPEVHLRSLEHGGVEIEVRDSGPGVPEDQLSRMAEPFFRPDTARTRSAGGVGLGLYLCKLVAHAHGGTCSIRNAKPGLSVVVNLPAH</sequence>
<evidence type="ECO:0000256" key="10">
    <source>
        <dbReference type="SAM" id="Phobius"/>
    </source>
</evidence>
<dbReference type="STRING" id="1763535.LPB072_16010"/>
<evidence type="ECO:0000256" key="8">
    <source>
        <dbReference type="ARBA" id="ARBA00022777"/>
    </source>
</evidence>
<dbReference type="Proteomes" id="UP000185657">
    <property type="component" value="Unassembled WGS sequence"/>
</dbReference>
<dbReference type="PANTHER" id="PTHR44936">
    <property type="entry name" value="SENSOR PROTEIN CREC"/>
    <property type="match status" value="1"/>
</dbReference>
<dbReference type="InterPro" id="IPR003594">
    <property type="entry name" value="HATPase_dom"/>
</dbReference>
<evidence type="ECO:0000256" key="2">
    <source>
        <dbReference type="ARBA" id="ARBA00004651"/>
    </source>
</evidence>
<feature type="domain" description="HAMP" evidence="12">
    <location>
        <begin position="194"/>
        <end position="249"/>
    </location>
</feature>